<feature type="transmembrane region" description="Helical" evidence="7">
    <location>
        <begin position="121"/>
        <end position="142"/>
    </location>
</feature>
<comment type="caution">
    <text evidence="8">The sequence shown here is derived from an EMBL/GenBank/DDBJ whole genome shotgun (WGS) entry which is preliminary data.</text>
</comment>
<feature type="transmembrane region" description="Helical" evidence="7">
    <location>
        <begin position="181"/>
        <end position="200"/>
    </location>
</feature>
<feature type="compositionally biased region" description="Basic and acidic residues" evidence="6">
    <location>
        <begin position="490"/>
        <end position="504"/>
    </location>
</feature>
<dbReference type="PANTHER" id="PTHR30250:SF27">
    <property type="entry name" value="POLYSACCHARIDE BIOSYNTHESIS PROTEIN"/>
    <property type="match status" value="1"/>
</dbReference>
<dbReference type="InterPro" id="IPR002797">
    <property type="entry name" value="Polysacc_synth"/>
</dbReference>
<feature type="transmembrane region" description="Helical" evidence="7">
    <location>
        <begin position="154"/>
        <end position="175"/>
    </location>
</feature>
<feature type="transmembrane region" description="Helical" evidence="7">
    <location>
        <begin position="304"/>
        <end position="327"/>
    </location>
</feature>
<sequence>MSGSRTIVARAAAVGLVGGVIGATTNLVLAVLVGHALGAAGAGPFFQVMAVVAIASNVLELGADTGLVRQVSAALALGRGDHVCGLVRIAAVPVGIAVTAAVAAGALAAPRLEDLAGGGRGWVVTVAAASGLTALLGVLLGAVRAMSSAVAVTLVQNVALPLARLGLVALCVATGSWRPVAVAWLAPLPAALLVAALLLVRAERRHRGPRPTAAPTPAERREFWAFSAPRGVGAAAEICLEWADVLIVGALCSPAAAGVYAVVTRAARSAELVQQASRLAVGPVISAALAQGRLAAVRRLHHDVALGTALLSWPFFVIAAYFAPALLGLFGPDFTAGATALRILCLGLALSYAAGGVQSILLMGGRSRAQLGNKVACLVVNVGLNLALDPRFGIVGAATAWAVVLVLDTAMAWLQILVGMRLRLALRPAYVAGTGVAVATTGLCLVADTWAGPVVAMFAAAVAVLVLGAAATTAALRTSVPPYRRRRPSSRSEARRIGDVGKAL</sequence>
<feature type="transmembrane region" description="Helical" evidence="7">
    <location>
        <begin position="83"/>
        <end position="109"/>
    </location>
</feature>
<evidence type="ECO:0000256" key="1">
    <source>
        <dbReference type="ARBA" id="ARBA00004651"/>
    </source>
</evidence>
<evidence type="ECO:0000256" key="7">
    <source>
        <dbReference type="SAM" id="Phobius"/>
    </source>
</evidence>
<evidence type="ECO:0000256" key="5">
    <source>
        <dbReference type="ARBA" id="ARBA00023136"/>
    </source>
</evidence>
<evidence type="ECO:0000313" key="9">
    <source>
        <dbReference type="Proteomes" id="UP001500571"/>
    </source>
</evidence>
<feature type="transmembrane region" description="Helical" evidence="7">
    <location>
        <begin position="394"/>
        <end position="417"/>
    </location>
</feature>
<keyword evidence="2" id="KW-1003">Cell membrane</keyword>
<accession>A0ABN2Q7I5</accession>
<feature type="region of interest" description="Disordered" evidence="6">
    <location>
        <begin position="482"/>
        <end position="504"/>
    </location>
</feature>
<dbReference type="EMBL" id="BAAAPB010000001">
    <property type="protein sequence ID" value="GAA1946316.1"/>
    <property type="molecule type" value="Genomic_DNA"/>
</dbReference>
<organism evidence="8 9">
    <name type="scientific">Nocardioides panacihumi</name>
    <dbReference type="NCBI Taxonomy" id="400774"/>
    <lineage>
        <taxon>Bacteria</taxon>
        <taxon>Bacillati</taxon>
        <taxon>Actinomycetota</taxon>
        <taxon>Actinomycetes</taxon>
        <taxon>Propionibacteriales</taxon>
        <taxon>Nocardioidaceae</taxon>
        <taxon>Nocardioides</taxon>
    </lineage>
</organism>
<keyword evidence="3 7" id="KW-0812">Transmembrane</keyword>
<keyword evidence="5 7" id="KW-0472">Membrane</keyword>
<dbReference type="RefSeq" id="WP_344041413.1">
    <property type="nucleotide sequence ID" value="NZ_BAAAPB010000001.1"/>
</dbReference>
<evidence type="ECO:0008006" key="10">
    <source>
        <dbReference type="Google" id="ProtNLM"/>
    </source>
</evidence>
<feature type="transmembrane region" description="Helical" evidence="7">
    <location>
        <begin position="339"/>
        <end position="364"/>
    </location>
</feature>
<feature type="transmembrane region" description="Helical" evidence="7">
    <location>
        <begin position="429"/>
        <end position="448"/>
    </location>
</feature>
<comment type="subcellular location">
    <subcellularLocation>
        <location evidence="1">Cell membrane</location>
        <topology evidence="1">Multi-pass membrane protein</topology>
    </subcellularLocation>
</comment>
<reference evidence="8 9" key="1">
    <citation type="journal article" date="2019" name="Int. J. Syst. Evol. Microbiol.">
        <title>The Global Catalogue of Microorganisms (GCM) 10K type strain sequencing project: providing services to taxonomists for standard genome sequencing and annotation.</title>
        <authorList>
            <consortium name="The Broad Institute Genomics Platform"/>
            <consortium name="The Broad Institute Genome Sequencing Center for Infectious Disease"/>
            <person name="Wu L."/>
            <person name="Ma J."/>
        </authorList>
    </citation>
    <scope>NUCLEOTIDE SEQUENCE [LARGE SCALE GENOMIC DNA]</scope>
    <source>
        <strain evidence="8 9">JCM 15309</strain>
    </source>
</reference>
<keyword evidence="9" id="KW-1185">Reference proteome</keyword>
<proteinExistence type="predicted"/>
<dbReference type="Pfam" id="PF01943">
    <property type="entry name" value="Polysacc_synt"/>
    <property type="match status" value="1"/>
</dbReference>
<feature type="transmembrane region" description="Helical" evidence="7">
    <location>
        <begin position="45"/>
        <end position="63"/>
    </location>
</feature>
<gene>
    <name evidence="8" type="ORF">GCM10009798_01630</name>
</gene>
<evidence type="ECO:0000256" key="2">
    <source>
        <dbReference type="ARBA" id="ARBA00022475"/>
    </source>
</evidence>
<dbReference type="PANTHER" id="PTHR30250">
    <property type="entry name" value="PST FAMILY PREDICTED COLANIC ACID TRANSPORTER"/>
    <property type="match status" value="1"/>
</dbReference>
<keyword evidence="4 7" id="KW-1133">Transmembrane helix</keyword>
<feature type="transmembrane region" description="Helical" evidence="7">
    <location>
        <begin position="454"/>
        <end position="476"/>
    </location>
</feature>
<name>A0ABN2Q7I5_9ACTN</name>
<evidence type="ECO:0000256" key="4">
    <source>
        <dbReference type="ARBA" id="ARBA00022989"/>
    </source>
</evidence>
<evidence type="ECO:0000256" key="6">
    <source>
        <dbReference type="SAM" id="MobiDB-lite"/>
    </source>
</evidence>
<protein>
    <recommendedName>
        <fullName evidence="10">Polysaccharide biosynthesis protein C-terminal domain-containing protein</fullName>
    </recommendedName>
</protein>
<evidence type="ECO:0000256" key="3">
    <source>
        <dbReference type="ARBA" id="ARBA00022692"/>
    </source>
</evidence>
<evidence type="ECO:0000313" key="8">
    <source>
        <dbReference type="EMBL" id="GAA1946316.1"/>
    </source>
</evidence>
<dbReference type="Proteomes" id="UP001500571">
    <property type="component" value="Unassembled WGS sequence"/>
</dbReference>
<feature type="transmembrane region" description="Helical" evidence="7">
    <location>
        <begin position="12"/>
        <end position="33"/>
    </location>
</feature>
<dbReference type="InterPro" id="IPR050833">
    <property type="entry name" value="Poly_Biosynth_Transport"/>
</dbReference>